<evidence type="ECO:0000313" key="1">
    <source>
        <dbReference type="EMBL" id="AGA70765.1"/>
    </source>
</evidence>
<keyword evidence="2" id="KW-1185">Reference proteome</keyword>
<dbReference type="RefSeq" id="WP_015263724.1">
    <property type="nucleotide sequence ID" value="NC_019903.1"/>
</dbReference>
<dbReference type="STRING" id="871963.Desdi_3374"/>
<evidence type="ECO:0000313" key="2">
    <source>
        <dbReference type="Proteomes" id="UP000010797"/>
    </source>
</evidence>
<proteinExistence type="predicted"/>
<dbReference type="EMBL" id="CP003344">
    <property type="protein sequence ID" value="AGA70765.1"/>
    <property type="molecule type" value="Genomic_DNA"/>
</dbReference>
<accession>L0FCM9</accession>
<dbReference type="AlphaFoldDB" id="L0FCM9"/>
<dbReference type="HOGENOM" id="CLU_3215295_0_0_9"/>
<protein>
    <submittedName>
        <fullName evidence="1">Uncharacterized protein</fullName>
    </submittedName>
</protein>
<dbReference type="KEGG" id="ddl:Desdi_3374"/>
<dbReference type="Proteomes" id="UP000010797">
    <property type="component" value="Chromosome"/>
</dbReference>
<reference evidence="2" key="1">
    <citation type="submission" date="2012-02" db="EMBL/GenBank/DDBJ databases">
        <title>Complete sequence of Desulfitobacterium dichloroeliminans LMG P-21439.</title>
        <authorList>
            <person name="Lucas S."/>
            <person name="Han J."/>
            <person name="Lapidus A."/>
            <person name="Cheng J.-F."/>
            <person name="Goodwin L."/>
            <person name="Pitluck S."/>
            <person name="Peters L."/>
            <person name="Ovchinnikova G."/>
            <person name="Teshima H."/>
            <person name="Detter J.C."/>
            <person name="Han C."/>
            <person name="Tapia R."/>
            <person name="Land M."/>
            <person name="Hauser L."/>
            <person name="Kyrpides N."/>
            <person name="Ivanova N."/>
            <person name="Pagani I."/>
            <person name="Kruse T."/>
            <person name="de Vos W.M."/>
            <person name="Boon N."/>
            <person name="Smidt H."/>
            <person name="Woyke T."/>
        </authorList>
    </citation>
    <scope>NUCLEOTIDE SEQUENCE [LARGE SCALE GENOMIC DNA]</scope>
    <source>
        <strain evidence="2">LMG P-21439 / DCA1</strain>
    </source>
</reference>
<sequence>MKIEPQIGLDNLEQFVVFYQDCGQVLLSDPSKEQPQMLWDEKIL</sequence>
<gene>
    <name evidence="1" type="ordered locus">Desdi_3374</name>
</gene>
<organism evidence="1 2">
    <name type="scientific">Desulfitobacterium dichloroeliminans (strain LMG P-21439 / DCA1)</name>
    <dbReference type="NCBI Taxonomy" id="871963"/>
    <lineage>
        <taxon>Bacteria</taxon>
        <taxon>Bacillati</taxon>
        <taxon>Bacillota</taxon>
        <taxon>Clostridia</taxon>
        <taxon>Eubacteriales</taxon>
        <taxon>Desulfitobacteriaceae</taxon>
        <taxon>Desulfitobacterium</taxon>
    </lineage>
</organism>
<name>L0FCM9_DESDL</name>